<evidence type="ECO:0000256" key="1">
    <source>
        <dbReference type="SAM" id="MobiDB-lite"/>
    </source>
</evidence>
<reference evidence="2" key="1">
    <citation type="submission" date="2021-04" db="EMBL/GenBank/DDBJ databases">
        <title>Genomes of microviruses identified in yellow-bellied marmot fecal samples.</title>
        <authorList>
            <person name="Varsani A."/>
            <person name="Kraberger S."/>
            <person name="Chatterjee A."/>
            <person name="Richet C."/>
            <person name="Fontenele R.S."/>
            <person name="Schmidlin K."/>
            <person name="Blumstein D.T."/>
        </authorList>
    </citation>
    <scope>NUCLEOTIDE SEQUENCE</scope>
    <source>
        <strain evidence="2">Mar26</strain>
    </source>
</reference>
<evidence type="ECO:0000313" key="2">
    <source>
        <dbReference type="EMBL" id="QXN75119.1"/>
    </source>
</evidence>
<organism evidence="2">
    <name type="scientific">Microvirus mar26</name>
    <dbReference type="NCBI Taxonomy" id="2851159"/>
    <lineage>
        <taxon>Viruses</taxon>
        <taxon>Monodnaviria</taxon>
        <taxon>Sangervirae</taxon>
        <taxon>Phixviricota</taxon>
        <taxon>Malgrandaviricetes</taxon>
        <taxon>Petitvirales</taxon>
        <taxon>Microviridae</taxon>
    </lineage>
</organism>
<proteinExistence type="predicted"/>
<protein>
    <submittedName>
        <fullName evidence="2">Uncharacterized protein</fullName>
    </submittedName>
</protein>
<dbReference type="EMBL" id="MZ089772">
    <property type="protein sequence ID" value="QXN75119.1"/>
    <property type="molecule type" value="Genomic_DNA"/>
</dbReference>
<feature type="region of interest" description="Disordered" evidence="1">
    <location>
        <begin position="126"/>
        <end position="145"/>
    </location>
</feature>
<accession>A0A8F5MJJ7</accession>
<feature type="compositionally biased region" description="Low complexity" evidence="1">
    <location>
        <begin position="126"/>
        <end position="138"/>
    </location>
</feature>
<name>A0A8F5MJJ7_9VIRU</name>
<sequence>MKSPKNVGSSRVQSNLLQQNCYVRDCRMKSDLASTDSLSSYVSLDEVTTDKGLDIVEHTYDYPITPQYVNSFVDSVDYRRDPQGAILNATPRKNLGDIRSLQDIMKMDNSSLRDLYDQLSARFSAAQSSATSDSSVSSNNGVKSE</sequence>